<gene>
    <name evidence="6" type="ORF">SAMN05444340_101165</name>
</gene>
<dbReference type="GO" id="GO:0016491">
    <property type="term" value="F:oxidoreductase activity"/>
    <property type="evidence" value="ECO:0007669"/>
    <property type="project" value="UniProtKB-KW"/>
</dbReference>
<dbReference type="PANTHER" id="PTHR43060">
    <property type="entry name" value="3-HYDROXYISOBUTYRATE DEHYDROGENASE-LIKE 1, MITOCHONDRIAL-RELATED"/>
    <property type="match status" value="1"/>
</dbReference>
<feature type="domain" description="6-phosphogluconate dehydrogenase NADP-binding" evidence="4">
    <location>
        <begin position="2"/>
        <end position="156"/>
    </location>
</feature>
<proteinExistence type="predicted"/>
<keyword evidence="1" id="KW-0560">Oxidoreductase</keyword>
<feature type="active site" evidence="3">
    <location>
        <position position="167"/>
    </location>
</feature>
<dbReference type="GO" id="GO:0050661">
    <property type="term" value="F:NADP binding"/>
    <property type="evidence" value="ECO:0007669"/>
    <property type="project" value="InterPro"/>
</dbReference>
<dbReference type="Proteomes" id="UP000199286">
    <property type="component" value="Unassembled WGS sequence"/>
</dbReference>
<evidence type="ECO:0000259" key="4">
    <source>
        <dbReference type="Pfam" id="PF03446"/>
    </source>
</evidence>
<evidence type="ECO:0000259" key="5">
    <source>
        <dbReference type="Pfam" id="PF14833"/>
    </source>
</evidence>
<dbReference type="RefSeq" id="WP_089877777.1">
    <property type="nucleotide sequence ID" value="NZ_FNPF01000001.1"/>
</dbReference>
<dbReference type="InterPro" id="IPR008927">
    <property type="entry name" value="6-PGluconate_DH-like_C_sf"/>
</dbReference>
<evidence type="ECO:0000256" key="3">
    <source>
        <dbReference type="PIRSR" id="PIRSR000103-1"/>
    </source>
</evidence>
<dbReference type="Pfam" id="PF03446">
    <property type="entry name" value="NAD_binding_2"/>
    <property type="match status" value="1"/>
</dbReference>
<evidence type="ECO:0000256" key="1">
    <source>
        <dbReference type="ARBA" id="ARBA00023002"/>
    </source>
</evidence>
<dbReference type="Gene3D" id="1.10.1040.10">
    <property type="entry name" value="N-(1-d-carboxylethyl)-l-norvaline Dehydrogenase, domain 2"/>
    <property type="match status" value="1"/>
</dbReference>
<dbReference type="InterPro" id="IPR036291">
    <property type="entry name" value="NAD(P)-bd_dom_sf"/>
</dbReference>
<dbReference type="OrthoDB" id="9812907at2"/>
<accession>A0A1H3F5W6</accession>
<dbReference type="PANTHER" id="PTHR43060:SF15">
    <property type="entry name" value="3-HYDROXYISOBUTYRATE DEHYDROGENASE-LIKE 1, MITOCHONDRIAL-RELATED"/>
    <property type="match status" value="1"/>
</dbReference>
<dbReference type="InterPro" id="IPR013328">
    <property type="entry name" value="6PGD_dom2"/>
</dbReference>
<dbReference type="EMBL" id="FNPF01000001">
    <property type="protein sequence ID" value="SDX85569.1"/>
    <property type="molecule type" value="Genomic_DNA"/>
</dbReference>
<dbReference type="InterPro" id="IPR029154">
    <property type="entry name" value="HIBADH-like_NADP-bd"/>
</dbReference>
<sequence length="290" mass="29860">MQVTVLGTGLMGAPMARALERAGHDVRVWNRTRTKAEALELSATVCADPAVAVRGAGFVISMLSDGRATGAVLADETLRTTLQPGQTWIEMASARPEEARQQARDLAALGVAHLDAPVSGGTAGAEAGALAIMAGGEAETFAAARPVLLALGRPVHVGPSGAGMLAKLANQAIVGITIGAVAEATLLLERGGADPAAVRDALKGGFADSTILQMHGARMTDRAFQPGALCVTQLKDMENALSEAEALGLTLPMAQAISDRYARLIQARDEAAGLDHAALFLDLLDVQDTR</sequence>
<evidence type="ECO:0000313" key="7">
    <source>
        <dbReference type="Proteomes" id="UP000199286"/>
    </source>
</evidence>
<dbReference type="SUPFAM" id="SSF51735">
    <property type="entry name" value="NAD(P)-binding Rossmann-fold domains"/>
    <property type="match status" value="1"/>
</dbReference>
<dbReference type="AlphaFoldDB" id="A0A1H3F5W6"/>
<dbReference type="Gene3D" id="3.40.50.720">
    <property type="entry name" value="NAD(P)-binding Rossmann-like Domain"/>
    <property type="match status" value="1"/>
</dbReference>
<feature type="domain" description="3-hydroxyisobutyrate dehydrogenase-like NAD-binding" evidence="5">
    <location>
        <begin position="161"/>
        <end position="279"/>
    </location>
</feature>
<reference evidence="6 7" key="1">
    <citation type="submission" date="2016-10" db="EMBL/GenBank/DDBJ databases">
        <authorList>
            <person name="de Groot N.N."/>
        </authorList>
    </citation>
    <scope>NUCLEOTIDE SEQUENCE [LARGE SCALE GENOMIC DNA]</scope>
    <source>
        <strain evidence="6 7">DSM 26880</strain>
    </source>
</reference>
<dbReference type="STRING" id="321339.SAMN05444340_101165"/>
<keyword evidence="2" id="KW-0520">NAD</keyword>
<name>A0A1H3F5W6_9RHOB</name>
<dbReference type="Pfam" id="PF14833">
    <property type="entry name" value="NAD_binding_11"/>
    <property type="match status" value="1"/>
</dbReference>
<protein>
    <submittedName>
        <fullName evidence="6">2-hydroxy-3-oxopropionate reductase</fullName>
    </submittedName>
</protein>
<organism evidence="6 7">
    <name type="scientific">Citreimonas salinaria</name>
    <dbReference type="NCBI Taxonomy" id="321339"/>
    <lineage>
        <taxon>Bacteria</taxon>
        <taxon>Pseudomonadati</taxon>
        <taxon>Pseudomonadota</taxon>
        <taxon>Alphaproteobacteria</taxon>
        <taxon>Rhodobacterales</taxon>
        <taxon>Roseobacteraceae</taxon>
        <taxon>Citreimonas</taxon>
    </lineage>
</organism>
<keyword evidence="7" id="KW-1185">Reference proteome</keyword>
<evidence type="ECO:0000313" key="6">
    <source>
        <dbReference type="EMBL" id="SDX85569.1"/>
    </source>
</evidence>
<dbReference type="SUPFAM" id="SSF48179">
    <property type="entry name" value="6-phosphogluconate dehydrogenase C-terminal domain-like"/>
    <property type="match status" value="1"/>
</dbReference>
<dbReference type="InterPro" id="IPR015815">
    <property type="entry name" value="HIBADH-related"/>
</dbReference>
<dbReference type="GO" id="GO:0051287">
    <property type="term" value="F:NAD binding"/>
    <property type="evidence" value="ECO:0007669"/>
    <property type="project" value="InterPro"/>
</dbReference>
<dbReference type="InterPro" id="IPR006115">
    <property type="entry name" value="6PGDH_NADP-bd"/>
</dbReference>
<evidence type="ECO:0000256" key="2">
    <source>
        <dbReference type="ARBA" id="ARBA00023027"/>
    </source>
</evidence>
<dbReference type="PIRSF" id="PIRSF000103">
    <property type="entry name" value="HIBADH"/>
    <property type="match status" value="1"/>
</dbReference>